<keyword evidence="5 10" id="KW-1133">Transmembrane helix</keyword>
<dbReference type="EMBL" id="SOEG01000007">
    <property type="protein sequence ID" value="TDX52333.1"/>
    <property type="molecule type" value="Genomic_DNA"/>
</dbReference>
<dbReference type="InterPro" id="IPR004089">
    <property type="entry name" value="MCPsignal_dom"/>
</dbReference>
<dbReference type="Pfam" id="PF00015">
    <property type="entry name" value="MCPsignal"/>
    <property type="match status" value="1"/>
</dbReference>
<dbReference type="CDD" id="cd06225">
    <property type="entry name" value="HAMP"/>
    <property type="match status" value="1"/>
</dbReference>
<evidence type="ECO:0000256" key="2">
    <source>
        <dbReference type="ARBA" id="ARBA00022475"/>
    </source>
</evidence>
<dbReference type="PROSITE" id="PS50885">
    <property type="entry name" value="HAMP"/>
    <property type="match status" value="1"/>
</dbReference>
<dbReference type="RefSeq" id="WP_134115797.1">
    <property type="nucleotide sequence ID" value="NZ_SOEG01000007.1"/>
</dbReference>
<name>A0A4R8H1Z6_9FIRM</name>
<evidence type="ECO:0000256" key="9">
    <source>
        <dbReference type="PROSITE-ProRule" id="PRU00284"/>
    </source>
</evidence>
<evidence type="ECO:0000256" key="5">
    <source>
        <dbReference type="ARBA" id="ARBA00022989"/>
    </source>
</evidence>
<keyword evidence="3" id="KW-0145">Chemotaxis</keyword>
<feature type="transmembrane region" description="Helical" evidence="10">
    <location>
        <begin position="21"/>
        <end position="40"/>
    </location>
</feature>
<dbReference type="FunFam" id="1.10.287.950:FF:000001">
    <property type="entry name" value="Methyl-accepting chemotaxis sensory transducer"/>
    <property type="match status" value="1"/>
</dbReference>
<dbReference type="InterPro" id="IPR033479">
    <property type="entry name" value="dCache_1"/>
</dbReference>
<evidence type="ECO:0000256" key="7">
    <source>
        <dbReference type="ARBA" id="ARBA00023224"/>
    </source>
</evidence>
<dbReference type="PANTHER" id="PTHR32089">
    <property type="entry name" value="METHYL-ACCEPTING CHEMOTAXIS PROTEIN MCPB"/>
    <property type="match status" value="1"/>
</dbReference>
<organism evidence="13 14">
    <name type="scientific">Orenia marismortui</name>
    <dbReference type="NCBI Taxonomy" id="46469"/>
    <lineage>
        <taxon>Bacteria</taxon>
        <taxon>Bacillati</taxon>
        <taxon>Bacillota</taxon>
        <taxon>Clostridia</taxon>
        <taxon>Halanaerobiales</taxon>
        <taxon>Halobacteroidaceae</taxon>
        <taxon>Orenia</taxon>
    </lineage>
</organism>
<evidence type="ECO:0000256" key="10">
    <source>
        <dbReference type="SAM" id="Phobius"/>
    </source>
</evidence>
<dbReference type="GO" id="GO:0006935">
    <property type="term" value="P:chemotaxis"/>
    <property type="evidence" value="ECO:0007669"/>
    <property type="project" value="UniProtKB-KW"/>
</dbReference>
<gene>
    <name evidence="13" type="ORF">C7959_10741</name>
</gene>
<dbReference type="SMART" id="SM00283">
    <property type="entry name" value="MA"/>
    <property type="match status" value="1"/>
</dbReference>
<comment type="subcellular location">
    <subcellularLocation>
        <location evidence="1">Cell membrane</location>
        <topology evidence="1">Multi-pass membrane protein</topology>
    </subcellularLocation>
</comment>
<dbReference type="PROSITE" id="PS50111">
    <property type="entry name" value="CHEMOTAXIS_TRANSDUC_2"/>
    <property type="match status" value="1"/>
</dbReference>
<proteinExistence type="inferred from homology"/>
<evidence type="ECO:0000313" key="13">
    <source>
        <dbReference type="EMBL" id="TDX52333.1"/>
    </source>
</evidence>
<comment type="similarity">
    <text evidence="8">Belongs to the methyl-accepting chemotaxis (MCP) protein family.</text>
</comment>
<protein>
    <submittedName>
        <fullName evidence="13">Methyl-accepting chemotaxis protein</fullName>
    </submittedName>
</protein>
<evidence type="ECO:0000259" key="11">
    <source>
        <dbReference type="PROSITE" id="PS50111"/>
    </source>
</evidence>
<dbReference type="CDD" id="cd11386">
    <property type="entry name" value="MCP_signal"/>
    <property type="match status" value="1"/>
</dbReference>
<dbReference type="Gene3D" id="3.30.450.20">
    <property type="entry name" value="PAS domain"/>
    <property type="match status" value="2"/>
</dbReference>
<evidence type="ECO:0000256" key="3">
    <source>
        <dbReference type="ARBA" id="ARBA00022500"/>
    </source>
</evidence>
<dbReference type="InterPro" id="IPR003660">
    <property type="entry name" value="HAMP_dom"/>
</dbReference>
<accession>A0A4R8H1Z6</accession>
<feature type="domain" description="Methyl-accepting transducer" evidence="11">
    <location>
        <begin position="360"/>
        <end position="596"/>
    </location>
</feature>
<dbReference type="GO" id="GO:0007165">
    <property type="term" value="P:signal transduction"/>
    <property type="evidence" value="ECO:0007669"/>
    <property type="project" value="UniProtKB-KW"/>
</dbReference>
<dbReference type="Gene3D" id="1.10.287.950">
    <property type="entry name" value="Methyl-accepting chemotaxis protein"/>
    <property type="match status" value="1"/>
</dbReference>
<comment type="caution">
    <text evidence="13">The sequence shown here is derived from an EMBL/GenBank/DDBJ whole genome shotgun (WGS) entry which is preliminary data.</text>
</comment>
<dbReference type="CDD" id="cd12912">
    <property type="entry name" value="PDC2_MCP_like"/>
    <property type="match status" value="1"/>
</dbReference>
<evidence type="ECO:0000259" key="12">
    <source>
        <dbReference type="PROSITE" id="PS50885"/>
    </source>
</evidence>
<dbReference type="GO" id="GO:0005886">
    <property type="term" value="C:plasma membrane"/>
    <property type="evidence" value="ECO:0007669"/>
    <property type="project" value="UniProtKB-SubCell"/>
</dbReference>
<reference evidence="13 14" key="1">
    <citation type="submission" date="2019-03" db="EMBL/GenBank/DDBJ databases">
        <title>Subsurface microbial communities from deep shales in Ohio and West Virginia, USA.</title>
        <authorList>
            <person name="Wrighton K."/>
        </authorList>
    </citation>
    <scope>NUCLEOTIDE SEQUENCE [LARGE SCALE GENOMIC DNA]</scope>
    <source>
        <strain evidence="13 14">MSL 6dP</strain>
    </source>
</reference>
<dbReference type="STRING" id="926561.GCA_000379025_01358"/>
<evidence type="ECO:0000256" key="1">
    <source>
        <dbReference type="ARBA" id="ARBA00004651"/>
    </source>
</evidence>
<dbReference type="AlphaFoldDB" id="A0A4R8H1Z6"/>
<dbReference type="SUPFAM" id="SSF103190">
    <property type="entry name" value="Sensory domain-like"/>
    <property type="match status" value="1"/>
</dbReference>
<dbReference type="SMART" id="SM00304">
    <property type="entry name" value="HAMP"/>
    <property type="match status" value="1"/>
</dbReference>
<feature type="domain" description="HAMP" evidence="12">
    <location>
        <begin position="310"/>
        <end position="362"/>
    </location>
</feature>
<dbReference type="InterPro" id="IPR029151">
    <property type="entry name" value="Sensor-like_sf"/>
</dbReference>
<keyword evidence="6 10" id="KW-0472">Membrane</keyword>
<feature type="transmembrane region" description="Helical" evidence="10">
    <location>
        <begin position="285"/>
        <end position="307"/>
    </location>
</feature>
<dbReference type="Pfam" id="PF02743">
    <property type="entry name" value="dCache_1"/>
    <property type="match status" value="1"/>
</dbReference>
<evidence type="ECO:0000313" key="14">
    <source>
        <dbReference type="Proteomes" id="UP000295832"/>
    </source>
</evidence>
<evidence type="ECO:0000256" key="8">
    <source>
        <dbReference type="ARBA" id="ARBA00029447"/>
    </source>
</evidence>
<evidence type="ECO:0000256" key="6">
    <source>
        <dbReference type="ARBA" id="ARBA00023136"/>
    </source>
</evidence>
<dbReference type="CDD" id="cd18773">
    <property type="entry name" value="PDC1_HK_sensor"/>
    <property type="match status" value="1"/>
</dbReference>
<keyword evidence="14" id="KW-1185">Reference proteome</keyword>
<sequence>MKKENELKWHKSLLFKVNGSIICILIVFMMLLGIVVNNLVSKELTSQVEEKNLEVASSLQQQANNFFNQTEGVIKLISRFDKIKSGNNKDTLEIVRKVKEENPHFKYVYLATAKGEMIIYPKVDLGSDFDPTTRPWYKKAMEKDSLIWTDVFIDAGSGDPIMTTAIPVENSEGEFIGILAGDVSLDQLSQAVASRKIGETGYAYMVNSKGKIIAHPNHSLVKEGYNIKQDFDFKSTLETKKGSIKYEDPDTYEEKLASYVSVDRINGIIFAQIKSKEAYAVKNKLQLVILGMSLFVLIMVGLAVYIINKKYLLNPINKLVKLISKVAQGDLNTAVENIQEDEIGQIQAALNKMIRNLHDIVANILDTTEDLSAYSEELAASSEEGNATIETTNDLIENMSASIQQISASAQEVTSFAQQSNSQTRIGREKIEKTVANIKEINQTVGETVTIINDLDDTSKEIGQIVEMITTIAEQTNLLALNAAIEAARAGEHGQGFAVVAEEIRALAEDTSNATDKIANLINMTQEKSNTGIKAIEKVKSTSESGQEIVQKTGQVFKEIEEAAEETSAQIEHTASATQSLAKNSDEIIEASEGIQQMSDEVTNSSQELSVMAQKLQNLVNKFKI</sequence>
<keyword evidence="7 9" id="KW-0807">Transducer</keyword>
<keyword evidence="2" id="KW-1003">Cell membrane</keyword>
<dbReference type="Proteomes" id="UP000295832">
    <property type="component" value="Unassembled WGS sequence"/>
</dbReference>
<keyword evidence="4 10" id="KW-0812">Transmembrane</keyword>
<dbReference type="SUPFAM" id="SSF58104">
    <property type="entry name" value="Methyl-accepting chemotaxis protein (MCP) signaling domain"/>
    <property type="match status" value="1"/>
</dbReference>
<dbReference type="PANTHER" id="PTHR32089:SF112">
    <property type="entry name" value="LYSOZYME-LIKE PROTEIN-RELATED"/>
    <property type="match status" value="1"/>
</dbReference>
<dbReference type="Pfam" id="PF00672">
    <property type="entry name" value="HAMP"/>
    <property type="match status" value="1"/>
</dbReference>
<evidence type="ECO:0000256" key="4">
    <source>
        <dbReference type="ARBA" id="ARBA00022692"/>
    </source>
</evidence>